<protein>
    <recommendedName>
        <fullName evidence="7">HYDIN/VesB/CFA65-like Ig-like domain-containing protein</fullName>
    </recommendedName>
</protein>
<comment type="subcellular location">
    <subcellularLocation>
        <location evidence="1">Cell projection</location>
        <location evidence="1">Cilium</location>
    </subcellularLocation>
    <subcellularLocation>
        <location evidence="2">Cytoplasm</location>
    </subcellularLocation>
</comment>
<accession>A0A1M5X8E0</accession>
<dbReference type="SUPFAM" id="SSF56601">
    <property type="entry name" value="beta-lactamase/transpeptidase-like"/>
    <property type="match status" value="1"/>
</dbReference>
<name>A0A1M5X8E0_9GAMM</name>
<dbReference type="Gene3D" id="2.60.40.10">
    <property type="entry name" value="Immunoglobulins"/>
    <property type="match status" value="1"/>
</dbReference>
<feature type="domain" description="HYDIN/VesB/CFA65-like Ig-like" evidence="7">
    <location>
        <begin position="168"/>
        <end position="266"/>
    </location>
</feature>
<evidence type="ECO:0000256" key="1">
    <source>
        <dbReference type="ARBA" id="ARBA00004138"/>
    </source>
</evidence>
<dbReference type="NCBIfam" id="NF012200">
    <property type="entry name" value="choice_anch_D"/>
    <property type="match status" value="1"/>
</dbReference>
<keyword evidence="5" id="KW-0966">Cell projection</keyword>
<dbReference type="PROSITE" id="PS51257">
    <property type="entry name" value="PROKAR_LIPOPROTEIN"/>
    <property type="match status" value="1"/>
</dbReference>
<dbReference type="InterPro" id="IPR012338">
    <property type="entry name" value="Beta-lactam/transpept-like"/>
</dbReference>
<evidence type="ECO:0000313" key="8">
    <source>
        <dbReference type="EMBL" id="SHH95483.1"/>
    </source>
</evidence>
<evidence type="ECO:0000256" key="4">
    <source>
        <dbReference type="ARBA" id="ARBA00023069"/>
    </source>
</evidence>
<evidence type="ECO:0000256" key="3">
    <source>
        <dbReference type="ARBA" id="ARBA00022490"/>
    </source>
</evidence>
<dbReference type="AlphaFoldDB" id="A0A1M5X8E0"/>
<feature type="signal peptide" evidence="6">
    <location>
        <begin position="1"/>
        <end position="20"/>
    </location>
</feature>
<evidence type="ECO:0000256" key="2">
    <source>
        <dbReference type="ARBA" id="ARBA00004496"/>
    </source>
</evidence>
<reference evidence="8 9" key="1">
    <citation type="submission" date="2016-11" db="EMBL/GenBank/DDBJ databases">
        <authorList>
            <person name="Jaros S."/>
            <person name="Januszkiewicz K."/>
            <person name="Wedrychowicz H."/>
        </authorList>
    </citation>
    <scope>NUCLEOTIDE SEQUENCE [LARGE SCALE GENOMIC DNA]</scope>
    <source>
        <strain evidence="8 9">DSM 16917</strain>
    </source>
</reference>
<evidence type="ECO:0000256" key="5">
    <source>
        <dbReference type="ARBA" id="ARBA00023273"/>
    </source>
</evidence>
<sequence length="838" mass="89809">MKATIPLTLVLATIGCSSQAATLFNEDFEDNNANGWTLVGNAQTSGTQSIGNYSLRLKRTASGTTSVDTSGHSDVTITMHLAATGLEGGDTCYAEYSTDGGSNWVTLVQLMDGQDNATFYSGSATPSDAEDNADLRLRFRSTGNLLGDYCWGDNVSVTGTAGGITPAPELAFSGSTNLGSVDLGSSNQTTLTLNNAGNADLVIGQLSGLNAPYSLASDGCSNQTLTAGANCQLSAQFSPNAVGYQSDDLTIPSNDANSPLNVTLAGTGVEPGSVVDDFDPLSGSGAVSRSLLSYATLTSGSAALVNTSAHALPSAAAHPSNTFEGRLELFGEATSGGFDELKDSFRYTGNSDTTRKHLPEFDFEFVQTGSHLVPAQRGNIASSHPEWEYILEAGRVWDENGDNGYSRAVLPFSLHQKNANCQHNGLMSFLFKDDGSVSDVHYQIASETCLYFQFDMWGQLSASYTPGAVTNADALKADHQAQELSQMPTKPISELAVDYPGTDYTQFGSSSETDPNYMTLYGFVIDGVNYVGGCNTRQGPHPDCDRITVPSYSTAKTVFAGAGLMRMETLYPGIKDEVIADYVSDCDSNGNWDDVRFEDNLDMGTGNYNLSGYMSDEGASHTNDLFLPEDHASKISYSCTEYSRKAQPGTRWVYHTSDTYILGTAMDAYLKQQQGSSADLFDDVIVQDLYAPLGLSSAAKVSRRTYDAKAQPFAGWGLTFLRDDVAKLANFLNADDGKINGQAMFDSALFEAAMQRDSSDRGLAPLTDYYYNNGFWAHEVKSLVSCSNDTWVPFMSGYGGITVLLLPNGTSYYYFSDNDTYLWASAAAESNSLRAFCQ</sequence>
<organism evidence="8 9">
    <name type="scientific">Ferrimonas marina</name>
    <dbReference type="NCBI Taxonomy" id="299255"/>
    <lineage>
        <taxon>Bacteria</taxon>
        <taxon>Pseudomonadati</taxon>
        <taxon>Pseudomonadota</taxon>
        <taxon>Gammaproteobacteria</taxon>
        <taxon>Alteromonadales</taxon>
        <taxon>Ferrimonadaceae</taxon>
        <taxon>Ferrimonas</taxon>
    </lineage>
</organism>
<feature type="chain" id="PRO_5009914905" description="HYDIN/VesB/CFA65-like Ig-like domain-containing protein" evidence="6">
    <location>
        <begin position="21"/>
        <end position="838"/>
    </location>
</feature>
<evidence type="ECO:0000313" key="9">
    <source>
        <dbReference type="Proteomes" id="UP000184268"/>
    </source>
</evidence>
<dbReference type="Pfam" id="PF22544">
    <property type="entry name" value="HYDIN_VesB_CFA65-like_Ig"/>
    <property type="match status" value="1"/>
</dbReference>
<dbReference type="InterPro" id="IPR053879">
    <property type="entry name" value="HYDIN_VesB_CFA65-like_Ig"/>
</dbReference>
<keyword evidence="9" id="KW-1185">Reference proteome</keyword>
<evidence type="ECO:0000256" key="6">
    <source>
        <dbReference type="SAM" id="SignalP"/>
    </source>
</evidence>
<dbReference type="Gene3D" id="3.40.710.10">
    <property type="entry name" value="DD-peptidase/beta-lactamase superfamily"/>
    <property type="match status" value="1"/>
</dbReference>
<gene>
    <name evidence="8" type="ORF">SAMN02745129_3278</name>
</gene>
<dbReference type="STRING" id="299255.SAMN02745129_3278"/>
<proteinExistence type="predicted"/>
<keyword evidence="4" id="KW-0969">Cilium</keyword>
<dbReference type="InterPro" id="IPR013783">
    <property type="entry name" value="Ig-like_fold"/>
</dbReference>
<dbReference type="Gene3D" id="2.60.120.260">
    <property type="entry name" value="Galactose-binding domain-like"/>
    <property type="match status" value="1"/>
</dbReference>
<keyword evidence="6" id="KW-0732">Signal</keyword>
<dbReference type="EMBL" id="FQXG01000005">
    <property type="protein sequence ID" value="SHH95483.1"/>
    <property type="molecule type" value="Genomic_DNA"/>
</dbReference>
<dbReference type="OrthoDB" id="9814204at2"/>
<dbReference type="GO" id="GO:0005737">
    <property type="term" value="C:cytoplasm"/>
    <property type="evidence" value="ECO:0007669"/>
    <property type="project" value="UniProtKB-SubCell"/>
</dbReference>
<keyword evidence="3" id="KW-0963">Cytoplasm</keyword>
<dbReference type="Proteomes" id="UP000184268">
    <property type="component" value="Unassembled WGS sequence"/>
</dbReference>
<evidence type="ECO:0000259" key="7">
    <source>
        <dbReference type="Pfam" id="PF22544"/>
    </source>
</evidence>
<dbReference type="RefSeq" id="WP_067664103.1">
    <property type="nucleotide sequence ID" value="NZ_FQXG01000005.1"/>
</dbReference>